<comment type="subcellular location">
    <subcellularLocation>
        <location evidence="1">Nucleus</location>
    </subcellularLocation>
</comment>
<dbReference type="GO" id="GO:0000976">
    <property type="term" value="F:transcription cis-regulatory region binding"/>
    <property type="evidence" value="ECO:0007669"/>
    <property type="project" value="TreeGrafter"/>
</dbReference>
<sequence length="152" mass="15816">EGLPAFCQLWSRMEAPSSAPAAEPQFLASGTGTEPAQPSATGDGPSTSKAQLILTLGRVKTLIKEDADVKFVSSEAYFAIAKATELLLEAMTERAAQPMLQSGRSQLGYGDVAQAVSSWQSLDFLGDVIPHKIPAGVVLQKMLAAKAAAAVA</sequence>
<dbReference type="GO" id="GO:0006355">
    <property type="term" value="P:regulation of DNA-templated transcription"/>
    <property type="evidence" value="ECO:0007669"/>
    <property type="project" value="TreeGrafter"/>
</dbReference>
<dbReference type="EMBL" id="GDKF01002195">
    <property type="protein sequence ID" value="JAT76427.1"/>
    <property type="molecule type" value="Transcribed_RNA"/>
</dbReference>
<evidence type="ECO:0000256" key="1">
    <source>
        <dbReference type="ARBA" id="ARBA00004123"/>
    </source>
</evidence>
<proteinExistence type="predicted"/>
<evidence type="ECO:0000313" key="5">
    <source>
        <dbReference type="EMBL" id="JAT76427.1"/>
    </source>
</evidence>
<dbReference type="GO" id="GO:0005634">
    <property type="term" value="C:nucleus"/>
    <property type="evidence" value="ECO:0007669"/>
    <property type="project" value="UniProtKB-SubCell"/>
</dbReference>
<dbReference type="SUPFAM" id="SSF47113">
    <property type="entry name" value="Histone-fold"/>
    <property type="match status" value="1"/>
</dbReference>
<reference evidence="5" key="1">
    <citation type="submission" date="2015-08" db="EMBL/GenBank/DDBJ databases">
        <authorList>
            <person name="Babu N.S."/>
            <person name="Beckwith C.J."/>
            <person name="Beseler K.G."/>
            <person name="Brison A."/>
            <person name="Carone J.V."/>
            <person name="Caskin T.P."/>
            <person name="Diamond M."/>
            <person name="Durham M.E."/>
            <person name="Foxe J.M."/>
            <person name="Go M."/>
            <person name="Henderson B.A."/>
            <person name="Jones I.B."/>
            <person name="McGettigan J.A."/>
            <person name="Micheletti S.J."/>
            <person name="Nasrallah M.E."/>
            <person name="Ortiz D."/>
            <person name="Piller C.R."/>
            <person name="Privatt S.R."/>
            <person name="Schneider S.L."/>
            <person name="Sharp S."/>
            <person name="Smith T.C."/>
            <person name="Stanton J.D."/>
            <person name="Ullery H.E."/>
            <person name="Wilson R.J."/>
            <person name="Serrano M.G."/>
            <person name="Buck G."/>
            <person name="Lee V."/>
            <person name="Wang Y."/>
            <person name="Carvalho R."/>
            <person name="Voegtly L."/>
            <person name="Shi R."/>
            <person name="Duckworth R."/>
            <person name="Johnson A."/>
            <person name="Loviza R."/>
            <person name="Walstead R."/>
            <person name="Shah Z."/>
            <person name="Kiflezghi M."/>
            <person name="Wade K."/>
            <person name="Ball S.L."/>
            <person name="Bradley K.W."/>
            <person name="Asai D.J."/>
            <person name="Bowman C.A."/>
            <person name="Russell D.A."/>
            <person name="Pope W.H."/>
            <person name="Jacobs-Sera D."/>
            <person name="Hendrix R.W."/>
            <person name="Hatfull G.F."/>
        </authorList>
    </citation>
    <scope>NUCLEOTIDE SEQUENCE</scope>
</reference>
<dbReference type="AlphaFoldDB" id="A0A1D2AB52"/>
<evidence type="ECO:0000256" key="3">
    <source>
        <dbReference type="SAM" id="MobiDB-lite"/>
    </source>
</evidence>
<feature type="domain" description="Transcription factor CBF/NF-Y/archaeal histone" evidence="4">
    <location>
        <begin position="56"/>
        <end position="116"/>
    </location>
</feature>
<organism evidence="5">
    <name type="scientific">Auxenochlorella protothecoides</name>
    <name type="common">Green microalga</name>
    <name type="synonym">Chlorella protothecoides</name>
    <dbReference type="NCBI Taxonomy" id="3075"/>
    <lineage>
        <taxon>Eukaryota</taxon>
        <taxon>Viridiplantae</taxon>
        <taxon>Chlorophyta</taxon>
        <taxon>core chlorophytes</taxon>
        <taxon>Trebouxiophyceae</taxon>
        <taxon>Chlorellales</taxon>
        <taxon>Chlorellaceae</taxon>
        <taxon>Auxenochlorella</taxon>
    </lineage>
</organism>
<dbReference type="PANTHER" id="PTHR10252">
    <property type="entry name" value="HISTONE-LIKE TRANSCRIPTION FACTOR CCAAT-RELATED"/>
    <property type="match status" value="1"/>
</dbReference>
<protein>
    <recommendedName>
        <fullName evidence="4">Transcription factor CBF/NF-Y/archaeal histone domain-containing protein</fullName>
    </recommendedName>
</protein>
<accession>A0A1D2AB52</accession>
<dbReference type="Pfam" id="PF00808">
    <property type="entry name" value="CBFD_NFYB_HMF"/>
    <property type="match status" value="1"/>
</dbReference>
<feature type="region of interest" description="Disordered" evidence="3">
    <location>
        <begin position="16"/>
        <end position="48"/>
    </location>
</feature>
<gene>
    <name evidence="5" type="ORF">g.180</name>
</gene>
<dbReference type="InterPro" id="IPR003958">
    <property type="entry name" value="CBFA_NFYB_domain"/>
</dbReference>
<keyword evidence="2" id="KW-0539">Nucleus</keyword>
<name>A0A1D2AB52_AUXPR</name>
<feature type="non-terminal residue" evidence="5">
    <location>
        <position position="1"/>
    </location>
</feature>
<evidence type="ECO:0000256" key="2">
    <source>
        <dbReference type="ARBA" id="ARBA00023242"/>
    </source>
</evidence>
<dbReference type="InterPro" id="IPR009072">
    <property type="entry name" value="Histone-fold"/>
</dbReference>
<feature type="compositionally biased region" description="Polar residues" evidence="3">
    <location>
        <begin position="28"/>
        <end position="48"/>
    </location>
</feature>
<dbReference type="InterPro" id="IPR050568">
    <property type="entry name" value="Transcr_DNA_Rep_Reg"/>
</dbReference>
<dbReference type="PANTHER" id="PTHR10252:SF54">
    <property type="entry name" value="CHROMATIN ACCESSIBILITY COMPLEX PROTEIN 1"/>
    <property type="match status" value="1"/>
</dbReference>
<evidence type="ECO:0000259" key="4">
    <source>
        <dbReference type="Pfam" id="PF00808"/>
    </source>
</evidence>
<dbReference type="Gene3D" id="1.10.20.10">
    <property type="entry name" value="Histone, subunit A"/>
    <property type="match status" value="1"/>
</dbReference>
<dbReference type="GO" id="GO:0046982">
    <property type="term" value="F:protein heterodimerization activity"/>
    <property type="evidence" value="ECO:0007669"/>
    <property type="project" value="InterPro"/>
</dbReference>